<feature type="domain" description="GFO/IDH/MocA-like oxidoreductase" evidence="4">
    <location>
        <begin position="136"/>
        <end position="292"/>
    </location>
</feature>
<dbReference type="SUPFAM" id="SSF55347">
    <property type="entry name" value="Glyceraldehyde-3-phosphate dehydrogenase-like, C-terminal domain"/>
    <property type="match status" value="1"/>
</dbReference>
<dbReference type="GO" id="GO:0016491">
    <property type="term" value="F:oxidoreductase activity"/>
    <property type="evidence" value="ECO:0007669"/>
    <property type="project" value="UniProtKB-KW"/>
</dbReference>
<dbReference type="GO" id="GO:0000166">
    <property type="term" value="F:nucleotide binding"/>
    <property type="evidence" value="ECO:0007669"/>
    <property type="project" value="InterPro"/>
</dbReference>
<organism evidence="5 6">
    <name type="scientific">Microbotryum saponariae</name>
    <dbReference type="NCBI Taxonomy" id="289078"/>
    <lineage>
        <taxon>Eukaryota</taxon>
        <taxon>Fungi</taxon>
        <taxon>Dikarya</taxon>
        <taxon>Basidiomycota</taxon>
        <taxon>Pucciniomycotina</taxon>
        <taxon>Microbotryomycetes</taxon>
        <taxon>Microbotryales</taxon>
        <taxon>Microbotryaceae</taxon>
        <taxon>Microbotryum</taxon>
    </lineage>
</organism>
<reference evidence="6" key="1">
    <citation type="submission" date="2016-10" db="EMBL/GenBank/DDBJ databases">
        <authorList>
            <person name="Jeantristanb JTB J.-T."/>
            <person name="Ricardo R."/>
        </authorList>
    </citation>
    <scope>NUCLEOTIDE SEQUENCE [LARGE SCALE GENOMIC DNA]</scope>
</reference>
<protein>
    <submittedName>
        <fullName evidence="5">BZ3500_MvSof-1268-A1-R1_Chr2-2g04963 protein</fullName>
    </submittedName>
</protein>
<evidence type="ECO:0000256" key="1">
    <source>
        <dbReference type="ARBA" id="ARBA00010928"/>
    </source>
</evidence>
<dbReference type="Pfam" id="PF01408">
    <property type="entry name" value="GFO_IDH_MocA"/>
    <property type="match status" value="1"/>
</dbReference>
<accession>A0A2X0L1Y8</accession>
<dbReference type="Proteomes" id="UP000249723">
    <property type="component" value="Unassembled WGS sequence"/>
</dbReference>
<dbReference type="STRING" id="289078.A0A2X0L1Y8"/>
<evidence type="ECO:0000313" key="5">
    <source>
        <dbReference type="EMBL" id="SCZ87497.1"/>
    </source>
</evidence>
<dbReference type="InterPro" id="IPR051317">
    <property type="entry name" value="Gfo/Idh/MocA_oxidoreduct"/>
</dbReference>
<dbReference type="InterPro" id="IPR036291">
    <property type="entry name" value="NAD(P)-bd_dom_sf"/>
</dbReference>
<sequence>MSSPPIKVAVLGFGMSAQVFHIPFIQSLSQHSHLTTILERSATADSSKARDAFPEVKVVTHLQHVLDDDELELVFVSTINDTHYEYTKAILNAGKHVVCEKALTPTSAEAYELAELASKKNLVLAVYQNRRWDSDFLTLKQVLAENRLGELSEFTSHFDRYKNEAATTKLWKEKVGRKYPSRVHLRECKPLSSLFWIRQDLPGSGAAYDLGSHLVDQILALFGKPQAVTGFVRNSRSIGNPDVPDSFLIHLHYPSTSEAGRRLPLIATARGSVLSLVSPQMRFTVKGTKGAFIEHGLDVQEDQLKKGAKSAVDQADFGVEPKELQGTLYEVEGGHKIETETGNYKAWFENVAEVSIIFPIFAPCHELTKDSDTPSTQAIRSKDRSKLIVTPEAAALTIEIIEKATQSSKEGRTIQL</sequence>
<evidence type="ECO:0000259" key="3">
    <source>
        <dbReference type="Pfam" id="PF01408"/>
    </source>
</evidence>
<dbReference type="PANTHER" id="PTHR43708">
    <property type="entry name" value="CONSERVED EXPRESSED OXIDOREDUCTASE (EUROFUNG)"/>
    <property type="match status" value="1"/>
</dbReference>
<dbReference type="Gene3D" id="3.40.50.720">
    <property type="entry name" value="NAD(P)-binding Rossmann-like Domain"/>
    <property type="match status" value="1"/>
</dbReference>
<dbReference type="EMBL" id="FMWP01000010">
    <property type="protein sequence ID" value="SCZ87497.1"/>
    <property type="molecule type" value="Genomic_DNA"/>
</dbReference>
<keyword evidence="6" id="KW-1185">Reference proteome</keyword>
<dbReference type="Gene3D" id="3.30.360.10">
    <property type="entry name" value="Dihydrodipicolinate Reductase, domain 2"/>
    <property type="match status" value="1"/>
</dbReference>
<evidence type="ECO:0000259" key="4">
    <source>
        <dbReference type="Pfam" id="PF22725"/>
    </source>
</evidence>
<feature type="domain" description="Gfo/Idh/MocA-like oxidoreductase N-terminal" evidence="3">
    <location>
        <begin position="6"/>
        <end position="127"/>
    </location>
</feature>
<evidence type="ECO:0000313" key="6">
    <source>
        <dbReference type="Proteomes" id="UP000249723"/>
    </source>
</evidence>
<dbReference type="SUPFAM" id="SSF51735">
    <property type="entry name" value="NAD(P)-binding Rossmann-fold domains"/>
    <property type="match status" value="1"/>
</dbReference>
<comment type="similarity">
    <text evidence="1">Belongs to the Gfo/Idh/MocA family.</text>
</comment>
<name>A0A2X0L1Y8_9BASI</name>
<keyword evidence="2" id="KW-0560">Oxidoreductase</keyword>
<gene>
    <name evidence="5" type="ORF">BZ3500_MVSOF-1268-A1-R1_CHR2-2G04963</name>
</gene>
<proteinExistence type="inferred from homology"/>
<dbReference type="AlphaFoldDB" id="A0A2X0L1Y8"/>
<dbReference type="InterPro" id="IPR000683">
    <property type="entry name" value="Gfo/Idh/MocA-like_OxRdtase_N"/>
</dbReference>
<dbReference type="Pfam" id="PF22725">
    <property type="entry name" value="GFO_IDH_MocA_C3"/>
    <property type="match status" value="1"/>
</dbReference>
<dbReference type="OrthoDB" id="446809at2759"/>
<evidence type="ECO:0000256" key="2">
    <source>
        <dbReference type="ARBA" id="ARBA00023002"/>
    </source>
</evidence>
<dbReference type="PANTHER" id="PTHR43708:SF5">
    <property type="entry name" value="CONSERVED EXPRESSED OXIDOREDUCTASE (EUROFUNG)-RELATED"/>
    <property type="match status" value="1"/>
</dbReference>
<dbReference type="InterPro" id="IPR055170">
    <property type="entry name" value="GFO_IDH_MocA-like_dom"/>
</dbReference>